<dbReference type="RefSeq" id="WP_114712389.1">
    <property type="nucleotide sequence ID" value="NZ_KZ857258.1"/>
</dbReference>
<dbReference type="Proteomes" id="UP000254939">
    <property type="component" value="Unassembled WGS sequence"/>
</dbReference>
<evidence type="ECO:0000313" key="3">
    <source>
        <dbReference type="Proteomes" id="UP000254939"/>
    </source>
</evidence>
<feature type="domain" description="YjiS-like" evidence="1">
    <location>
        <begin position="16"/>
        <end position="47"/>
    </location>
</feature>
<dbReference type="AlphaFoldDB" id="A0A370KTE4"/>
<comment type="caution">
    <text evidence="2">The sequence shown here is derived from an EMBL/GenBank/DDBJ whole genome shotgun (WGS) entry which is preliminary data.</text>
</comment>
<reference evidence="2 3" key="1">
    <citation type="submission" date="2017-03" db="EMBL/GenBank/DDBJ databases">
        <title>Genome analysis of Rhizobial strains effectives or ineffectives for nitrogen fixation isolated from bean seeds.</title>
        <authorList>
            <person name="Peralta H."/>
            <person name="Aguilar-Vera A."/>
            <person name="Mora Y."/>
            <person name="Vargas-Lagunas C."/>
            <person name="Girard L."/>
            <person name="Mora J."/>
        </authorList>
    </citation>
    <scope>NUCLEOTIDE SEQUENCE [LARGE SCALE GENOMIC DNA]</scope>
    <source>
        <strain evidence="2 3">CCGM3</strain>
    </source>
</reference>
<name>A0A370KTE4_9HYPH</name>
<gene>
    <name evidence="2" type="ORF">B5K06_08160</name>
</gene>
<dbReference type="InterPro" id="IPR009506">
    <property type="entry name" value="YjiS-like"/>
</dbReference>
<accession>A0A370KTE4</accession>
<dbReference type="Pfam" id="PF06568">
    <property type="entry name" value="YjiS-like"/>
    <property type="match status" value="1"/>
</dbReference>
<organism evidence="2 3">
    <name type="scientific">Rhizobium grahamii</name>
    <dbReference type="NCBI Taxonomy" id="1120045"/>
    <lineage>
        <taxon>Bacteria</taxon>
        <taxon>Pseudomonadati</taxon>
        <taxon>Pseudomonadota</taxon>
        <taxon>Alphaproteobacteria</taxon>
        <taxon>Hyphomicrobiales</taxon>
        <taxon>Rhizobiaceae</taxon>
        <taxon>Rhizobium/Agrobacterium group</taxon>
        <taxon>Rhizobium</taxon>
    </lineage>
</organism>
<protein>
    <recommendedName>
        <fullName evidence="1">YjiS-like domain-containing protein</fullName>
    </recommendedName>
</protein>
<evidence type="ECO:0000313" key="2">
    <source>
        <dbReference type="EMBL" id="RDJ13931.1"/>
    </source>
</evidence>
<evidence type="ECO:0000259" key="1">
    <source>
        <dbReference type="Pfam" id="PF06568"/>
    </source>
</evidence>
<proteinExistence type="predicted"/>
<dbReference type="EMBL" id="NAAC01000007">
    <property type="protein sequence ID" value="RDJ13931.1"/>
    <property type="molecule type" value="Genomic_DNA"/>
</dbReference>
<sequence>MSVISSQTLCLAKELVRGAVRRAAVARLRGLDDDALKDIGLSRSEIEAAAYGLLDRPAVAPLIDKPIAWRGGNHA</sequence>